<organism evidence="1 2">
    <name type="scientific">Corchorus olitorius</name>
    <dbReference type="NCBI Taxonomy" id="93759"/>
    <lineage>
        <taxon>Eukaryota</taxon>
        <taxon>Viridiplantae</taxon>
        <taxon>Streptophyta</taxon>
        <taxon>Embryophyta</taxon>
        <taxon>Tracheophyta</taxon>
        <taxon>Spermatophyta</taxon>
        <taxon>Magnoliopsida</taxon>
        <taxon>eudicotyledons</taxon>
        <taxon>Gunneridae</taxon>
        <taxon>Pentapetalae</taxon>
        <taxon>rosids</taxon>
        <taxon>malvids</taxon>
        <taxon>Malvales</taxon>
        <taxon>Malvaceae</taxon>
        <taxon>Grewioideae</taxon>
        <taxon>Apeibeae</taxon>
        <taxon>Corchorus</taxon>
    </lineage>
</organism>
<keyword evidence="2" id="KW-1185">Reference proteome</keyword>
<evidence type="ECO:0000313" key="2">
    <source>
        <dbReference type="Proteomes" id="UP000187203"/>
    </source>
</evidence>
<dbReference type="AlphaFoldDB" id="A0A1R3JJM7"/>
<evidence type="ECO:0000313" key="1">
    <source>
        <dbReference type="EMBL" id="OMO95018.1"/>
    </source>
</evidence>
<gene>
    <name evidence="1" type="ORF">COLO4_16095</name>
</gene>
<comment type="caution">
    <text evidence="1">The sequence shown here is derived from an EMBL/GenBank/DDBJ whole genome shotgun (WGS) entry which is preliminary data.</text>
</comment>
<dbReference type="Proteomes" id="UP000187203">
    <property type="component" value="Unassembled WGS sequence"/>
</dbReference>
<accession>A0A1R3JJM7</accession>
<dbReference type="EMBL" id="AWUE01015911">
    <property type="protein sequence ID" value="OMO95018.1"/>
    <property type="molecule type" value="Genomic_DNA"/>
</dbReference>
<protein>
    <submittedName>
        <fullName evidence="1">Uncharacterized protein</fullName>
    </submittedName>
</protein>
<proteinExistence type="predicted"/>
<sequence length="44" mass="4566">MGWGLAQLGVLVRVAEGKGVLIADVAKWDGLEACLGQSKVDNPT</sequence>
<name>A0A1R3JJM7_9ROSI</name>
<reference evidence="2" key="1">
    <citation type="submission" date="2013-09" db="EMBL/GenBank/DDBJ databases">
        <title>Corchorus olitorius genome sequencing.</title>
        <authorList>
            <person name="Alam M."/>
            <person name="Haque M.S."/>
            <person name="Islam M.S."/>
            <person name="Emdad E.M."/>
            <person name="Islam M.M."/>
            <person name="Ahmed B."/>
            <person name="Halim A."/>
            <person name="Hossen Q.M.M."/>
            <person name="Hossain M.Z."/>
            <person name="Ahmed R."/>
            <person name="Khan M.M."/>
            <person name="Islam R."/>
            <person name="Rashid M.M."/>
            <person name="Khan S.A."/>
            <person name="Rahman M.S."/>
            <person name="Alam M."/>
            <person name="Yahiya A.S."/>
            <person name="Khan M.S."/>
            <person name="Azam M.S."/>
            <person name="Haque T."/>
            <person name="Lashkar M.Z.H."/>
            <person name="Akhand A.I."/>
            <person name="Morshed G."/>
            <person name="Roy S."/>
            <person name="Uddin K.S."/>
            <person name="Rabeya T."/>
            <person name="Hossain A.S."/>
            <person name="Chowdhury A."/>
            <person name="Snigdha A.R."/>
            <person name="Mortoza M.S."/>
            <person name="Matin S.A."/>
            <person name="Hoque S.M.E."/>
            <person name="Islam M.K."/>
            <person name="Roy D.K."/>
            <person name="Haider R."/>
            <person name="Moosa M.M."/>
            <person name="Elias S.M."/>
            <person name="Hasan A.M."/>
            <person name="Jahan S."/>
            <person name="Shafiuddin M."/>
            <person name="Mahmood N."/>
            <person name="Shommy N.S."/>
        </authorList>
    </citation>
    <scope>NUCLEOTIDE SEQUENCE [LARGE SCALE GENOMIC DNA]</scope>
    <source>
        <strain evidence="2">cv. O-4</strain>
    </source>
</reference>